<organism evidence="1 2">
    <name type="scientific">Paenibacillus yanchengensis</name>
    <dbReference type="NCBI Taxonomy" id="2035833"/>
    <lineage>
        <taxon>Bacteria</taxon>
        <taxon>Bacillati</taxon>
        <taxon>Bacillota</taxon>
        <taxon>Bacilli</taxon>
        <taxon>Bacillales</taxon>
        <taxon>Paenibacillaceae</taxon>
        <taxon>Paenibacillus</taxon>
    </lineage>
</organism>
<name>A0ABW4YJA9_9BACL</name>
<dbReference type="EMBL" id="JBHUHO010000024">
    <property type="protein sequence ID" value="MFD2115721.1"/>
    <property type="molecule type" value="Genomic_DNA"/>
</dbReference>
<gene>
    <name evidence="1" type="ORF">ACFSJH_08270</name>
</gene>
<dbReference type="RefSeq" id="WP_377771158.1">
    <property type="nucleotide sequence ID" value="NZ_JBHUHO010000024.1"/>
</dbReference>
<reference evidence="2" key="1">
    <citation type="journal article" date="2019" name="Int. J. Syst. Evol. Microbiol.">
        <title>The Global Catalogue of Microorganisms (GCM) 10K type strain sequencing project: providing services to taxonomists for standard genome sequencing and annotation.</title>
        <authorList>
            <consortium name="The Broad Institute Genomics Platform"/>
            <consortium name="The Broad Institute Genome Sequencing Center for Infectious Disease"/>
            <person name="Wu L."/>
            <person name="Ma J."/>
        </authorList>
    </citation>
    <scope>NUCLEOTIDE SEQUENCE [LARGE SCALE GENOMIC DNA]</scope>
    <source>
        <strain evidence="2">GH52</strain>
    </source>
</reference>
<comment type="caution">
    <text evidence="1">The sequence shown here is derived from an EMBL/GenBank/DDBJ whole genome shotgun (WGS) entry which is preliminary data.</text>
</comment>
<proteinExistence type="predicted"/>
<protein>
    <submittedName>
        <fullName evidence="1">HesB/YadR/YfhF family protein</fullName>
    </submittedName>
</protein>
<sequence length="91" mass="10263">MKLTVTDAAVQCFLKEWSIEQGDHVRIFVRYSGGGEDAFALGIMKDDPEQIALEYVAGGIHFFIADNDAWFLDGQNLLIDSEQNEIKLLRN</sequence>
<dbReference type="SUPFAM" id="SSF89360">
    <property type="entry name" value="HesB-like domain"/>
    <property type="match status" value="1"/>
</dbReference>
<accession>A0ABW4YJA9</accession>
<dbReference type="Proteomes" id="UP001597362">
    <property type="component" value="Unassembled WGS sequence"/>
</dbReference>
<evidence type="ECO:0000313" key="2">
    <source>
        <dbReference type="Proteomes" id="UP001597362"/>
    </source>
</evidence>
<dbReference type="InterPro" id="IPR035903">
    <property type="entry name" value="HesB-like_dom_sf"/>
</dbReference>
<evidence type="ECO:0000313" key="1">
    <source>
        <dbReference type="EMBL" id="MFD2115721.1"/>
    </source>
</evidence>
<keyword evidence="2" id="KW-1185">Reference proteome</keyword>